<protein>
    <submittedName>
        <fullName evidence="2">Uncharacterized protein</fullName>
    </submittedName>
</protein>
<name>A0A1W6UFZ5_VIBAL</name>
<feature type="transmembrane region" description="Helical" evidence="1">
    <location>
        <begin position="9"/>
        <end position="28"/>
    </location>
</feature>
<gene>
    <name evidence="2" type="ORF">K05K4_49420</name>
</gene>
<feature type="transmembrane region" description="Helical" evidence="1">
    <location>
        <begin position="34"/>
        <end position="55"/>
    </location>
</feature>
<accession>A0A1W6UFZ5</accession>
<feature type="transmembrane region" description="Helical" evidence="1">
    <location>
        <begin position="107"/>
        <end position="128"/>
    </location>
</feature>
<proteinExistence type="predicted"/>
<keyword evidence="1" id="KW-1133">Transmembrane helix</keyword>
<evidence type="ECO:0000313" key="2">
    <source>
        <dbReference type="EMBL" id="ARP21651.1"/>
    </source>
</evidence>
<feature type="transmembrane region" description="Helical" evidence="1">
    <location>
        <begin position="67"/>
        <end position="87"/>
    </location>
</feature>
<keyword evidence="1" id="KW-0472">Membrane</keyword>
<keyword evidence="1" id="KW-0812">Transmembrane</keyword>
<geneLocation type="plasmid" evidence="2">
    <name>pL289</name>
</geneLocation>
<keyword evidence="2" id="KW-0614">Plasmid</keyword>
<dbReference type="AlphaFoldDB" id="A0A1W6UFZ5"/>
<dbReference type="EMBL" id="CP017904">
    <property type="protein sequence ID" value="ARP21651.1"/>
    <property type="molecule type" value="Genomic_DNA"/>
</dbReference>
<organism evidence="2">
    <name type="scientific">Vibrio alginolyticus</name>
    <dbReference type="NCBI Taxonomy" id="663"/>
    <lineage>
        <taxon>Bacteria</taxon>
        <taxon>Pseudomonadati</taxon>
        <taxon>Pseudomonadota</taxon>
        <taxon>Gammaproteobacteria</taxon>
        <taxon>Vibrionales</taxon>
        <taxon>Vibrionaceae</taxon>
        <taxon>Vibrio</taxon>
    </lineage>
</organism>
<evidence type="ECO:0000256" key="1">
    <source>
        <dbReference type="SAM" id="Phobius"/>
    </source>
</evidence>
<sequence>MNGNSIMNSFVWLTIMIVALLCVAGLWLANQIGVPFSLALDTVIKVVVVLAFAIFLKFTMDIPGIPLVTLIAILVFISFTPVLDYLGQSTQSMPSSFYDEMGGDLAWYAQTKVQIAIGVAIFGLGYYLQSKR</sequence>
<dbReference type="RefSeq" id="WP_025767338.1">
    <property type="nucleotide sequence ID" value="NZ_CP017893.1"/>
</dbReference>
<reference evidence="2" key="1">
    <citation type="submission" date="2016-10" db="EMBL/GenBank/DDBJ databases">
        <title>The High Quality Genome of Vibrio alginolyticus K01M1.</title>
        <authorList>
            <person name="Wendling C."/>
            <person name="Chibani C.M."/>
            <person name="Hertel R."/>
            <person name="Sproer C."/>
            <person name="Bunk B."/>
            <person name="Overmann J."/>
            <person name="Roth O."/>
            <person name="Liesegang H."/>
        </authorList>
    </citation>
    <scope>NUCLEOTIDE SEQUENCE</scope>
    <source>
        <strain evidence="2">K05K4</strain>
        <plasmid evidence="2">pL289</plasmid>
    </source>
</reference>